<feature type="active site" description="Proton donor" evidence="4">
    <location>
        <position position="381"/>
    </location>
</feature>
<protein>
    <submittedName>
        <fullName evidence="6">Putative hydrolase</fullName>
    </submittedName>
</protein>
<proteinExistence type="inferred from homology"/>
<evidence type="ECO:0000313" key="7">
    <source>
        <dbReference type="Proteomes" id="UP000009319"/>
    </source>
</evidence>
<comment type="caution">
    <text evidence="6">The sequence shown here is derived from an EMBL/GenBank/DDBJ whole genome shotgun (WGS) entry which is preliminary data.</text>
</comment>
<dbReference type="SUPFAM" id="SSF53474">
    <property type="entry name" value="alpha/beta-Hydrolases"/>
    <property type="match status" value="1"/>
</dbReference>
<feature type="domain" description="Epoxide hydrolase N-terminal" evidence="5">
    <location>
        <begin position="72"/>
        <end position="174"/>
    </location>
</feature>
<evidence type="ECO:0000256" key="3">
    <source>
        <dbReference type="ARBA" id="ARBA00022801"/>
    </source>
</evidence>
<dbReference type="PIRSF" id="PIRSF001112">
    <property type="entry name" value="Epoxide_hydrolase"/>
    <property type="match status" value="1"/>
</dbReference>
<dbReference type="GO" id="GO:0097176">
    <property type="term" value="P:epoxide metabolic process"/>
    <property type="evidence" value="ECO:0007669"/>
    <property type="project" value="TreeGrafter"/>
</dbReference>
<dbReference type="PANTHER" id="PTHR21661:SF35">
    <property type="entry name" value="EPOXIDE HYDROLASE"/>
    <property type="match status" value="1"/>
</dbReference>
<name>K0PK17_9HYPH</name>
<evidence type="ECO:0000313" key="6">
    <source>
        <dbReference type="EMBL" id="CCM76836.1"/>
    </source>
</evidence>
<accession>K0PK17</accession>
<evidence type="ECO:0000256" key="1">
    <source>
        <dbReference type="ARBA" id="ARBA00010088"/>
    </source>
</evidence>
<comment type="similarity">
    <text evidence="1">Belongs to the peptidase S33 family.</text>
</comment>
<organism evidence="6 7">
    <name type="scientific">Rhizobium mesoamericanum STM3625</name>
    <dbReference type="NCBI Taxonomy" id="1211777"/>
    <lineage>
        <taxon>Bacteria</taxon>
        <taxon>Pseudomonadati</taxon>
        <taxon>Pseudomonadota</taxon>
        <taxon>Alphaproteobacteria</taxon>
        <taxon>Hyphomicrobiales</taxon>
        <taxon>Rhizobiaceae</taxon>
        <taxon>Rhizobium/Agrobacterium group</taxon>
        <taxon>Rhizobium</taxon>
    </lineage>
</organism>
<keyword evidence="7" id="KW-1185">Reference proteome</keyword>
<dbReference type="InterPro" id="IPR029058">
    <property type="entry name" value="AB_hydrolase_fold"/>
</dbReference>
<dbReference type="Proteomes" id="UP000009319">
    <property type="component" value="Unassembled WGS sequence"/>
</dbReference>
<dbReference type="InterPro" id="IPR010497">
    <property type="entry name" value="Epoxide_hydro_N"/>
</dbReference>
<dbReference type="InterPro" id="IPR006311">
    <property type="entry name" value="TAT_signal"/>
</dbReference>
<feature type="active site" description="Nucleophile" evidence="4">
    <location>
        <position position="244"/>
    </location>
</feature>
<evidence type="ECO:0000256" key="2">
    <source>
        <dbReference type="ARBA" id="ARBA00022797"/>
    </source>
</evidence>
<dbReference type="AlphaFoldDB" id="K0PK17"/>
<dbReference type="PRINTS" id="PR00412">
    <property type="entry name" value="EPOXHYDRLASE"/>
</dbReference>
<keyword evidence="3 6" id="KW-0378">Hydrolase</keyword>
<dbReference type="InterPro" id="IPR016292">
    <property type="entry name" value="Epoxide_hydrolase"/>
</dbReference>
<reference evidence="6 7" key="1">
    <citation type="journal article" date="2013" name="Genome Announc.">
        <title>Draft Genome Sequence of Rhizobium mesoamericanum STM3625, a Nitrogen-Fixing Symbiont of Mimosa pudica Isolated in French Guiana (South America).</title>
        <authorList>
            <person name="Moulin L."/>
            <person name="Mornico D."/>
            <person name="Melkonian R."/>
            <person name="Klonowska A."/>
        </authorList>
    </citation>
    <scope>NUCLEOTIDE SEQUENCE [LARGE SCALE GENOMIC DNA]</scope>
    <source>
        <strain evidence="6 7">STM3625</strain>
    </source>
</reference>
<dbReference type="HOGENOM" id="CLU_019414_0_1_5"/>
<dbReference type="eggNOG" id="COG0596">
    <property type="taxonomic scope" value="Bacteria"/>
</dbReference>
<dbReference type="GO" id="GO:0004301">
    <property type="term" value="F:epoxide hydrolase activity"/>
    <property type="evidence" value="ECO:0007669"/>
    <property type="project" value="TreeGrafter"/>
</dbReference>
<keyword evidence="2" id="KW-0058">Aromatic hydrocarbons catabolism</keyword>
<gene>
    <name evidence="6" type="ORF">BN77_3873</name>
</gene>
<dbReference type="Gene3D" id="3.40.50.1820">
    <property type="entry name" value="alpha/beta hydrolase"/>
    <property type="match status" value="1"/>
</dbReference>
<feature type="active site" description="Proton acceptor" evidence="4">
    <location>
        <position position="439"/>
    </location>
</feature>
<dbReference type="Pfam" id="PF06441">
    <property type="entry name" value="EHN"/>
    <property type="match status" value="1"/>
</dbReference>
<dbReference type="PANTHER" id="PTHR21661">
    <property type="entry name" value="EPOXIDE HYDROLASE 1-RELATED"/>
    <property type="match status" value="1"/>
</dbReference>
<dbReference type="STRING" id="1211777.BN77_3873"/>
<sequence>MNRHPNRRASNDPMGTPIRTREIVETVDRERRKIVISAAMGIAAASVGGLMPGRPAAAAVATPAGIGAPILSFSAHVPDEDLADLRRRLLMTRWPDRETVNDQSQGIPLARIESLVDYWSSGYDWREGEAKLNALPQFMTEIDGINIHFIHVRSKHENALPVIITHGWPGSIFENLKVIGPLTDPTAYGGRPEDAFDVVIPSMPGYGFSGKPTETGWGPDRIAATWAKLMQRLGYTHYVAQGGDWGSPVSQSMARLAPDGLAGIHINLPAIVPPEVAAMLAAGEPAPANLTDQERATFDALAAAAKMGNRTYAVMMGTRPQTIGYALTDSPAGLAAWMLGHPGFSHWTYSNNDPEKSVDDVLDDITLYWLTNSAVSAARLYWETGGISPAISAQQKTSEIALPVAITVFPGESYRAPESWARRAYRNLSYFHEVDKGGHFAAWEEPELFAAELRAAFRPMR</sequence>
<dbReference type="InterPro" id="IPR000639">
    <property type="entry name" value="Epox_hydrolase-like"/>
</dbReference>
<dbReference type="PROSITE" id="PS51318">
    <property type="entry name" value="TAT"/>
    <property type="match status" value="1"/>
</dbReference>
<dbReference type="EMBL" id="CANI01000027">
    <property type="protein sequence ID" value="CCM76836.1"/>
    <property type="molecule type" value="Genomic_DNA"/>
</dbReference>
<evidence type="ECO:0000259" key="5">
    <source>
        <dbReference type="Pfam" id="PF06441"/>
    </source>
</evidence>
<evidence type="ECO:0000256" key="4">
    <source>
        <dbReference type="PIRSR" id="PIRSR001112-1"/>
    </source>
</evidence>